<dbReference type="GO" id="GO:1990904">
    <property type="term" value="C:ribonucleoprotein complex"/>
    <property type="evidence" value="ECO:0007669"/>
    <property type="project" value="UniProtKB-KW"/>
</dbReference>
<sequence>MTKNGLPVRIPMHVKTNDKVIVIAGADKGKVTNVVEVFTKTGEVLCKDVNIKTKHIKPRGEGETGQIIQREFPIAHSNVMHYSEAQSVRSRIGTKMVDGKKKRVLKKTGEVLAN</sequence>
<evidence type="ECO:0000259" key="4">
    <source>
        <dbReference type="Pfam" id="PF17136"/>
    </source>
</evidence>
<dbReference type="InterPro" id="IPR014722">
    <property type="entry name" value="Rib_uL2_dom2"/>
</dbReference>
<dbReference type="Pfam" id="PF17136">
    <property type="entry name" value="ribosomal_L24"/>
    <property type="match status" value="1"/>
</dbReference>
<evidence type="ECO:0000256" key="1">
    <source>
        <dbReference type="ARBA" id="ARBA00010618"/>
    </source>
</evidence>
<dbReference type="InterPro" id="IPR008991">
    <property type="entry name" value="Translation_prot_SH3-like_sf"/>
</dbReference>
<evidence type="ECO:0000256" key="3">
    <source>
        <dbReference type="ARBA" id="ARBA00023274"/>
    </source>
</evidence>
<dbReference type="GO" id="GO:0005840">
    <property type="term" value="C:ribosome"/>
    <property type="evidence" value="ECO:0007669"/>
    <property type="project" value="UniProtKB-KW"/>
</dbReference>
<gene>
    <name evidence="5" type="ORF">OMED0929_LOCUS5745</name>
</gene>
<evidence type="ECO:0000313" key="5">
    <source>
        <dbReference type="EMBL" id="CAD8586045.1"/>
    </source>
</evidence>
<organism evidence="5">
    <name type="scientific">Ostreococcus mediterraneus</name>
    <dbReference type="NCBI Taxonomy" id="1486918"/>
    <lineage>
        <taxon>Eukaryota</taxon>
        <taxon>Viridiplantae</taxon>
        <taxon>Chlorophyta</taxon>
        <taxon>Mamiellophyceae</taxon>
        <taxon>Mamiellales</taxon>
        <taxon>Bathycoccaceae</taxon>
        <taxon>Ostreococcus</taxon>
    </lineage>
</organism>
<feature type="domain" description="Large ribosomal subunit protein uL24 C-terminal" evidence="4">
    <location>
        <begin position="49"/>
        <end position="112"/>
    </location>
</feature>
<dbReference type="InterPro" id="IPR057264">
    <property type="entry name" value="Ribosomal_uL24_C"/>
</dbReference>
<keyword evidence="3" id="KW-0687">Ribonucleoprotein</keyword>
<dbReference type="Gene3D" id="2.30.30.30">
    <property type="match status" value="1"/>
</dbReference>
<dbReference type="GO" id="GO:0006412">
    <property type="term" value="P:translation"/>
    <property type="evidence" value="ECO:0007669"/>
    <property type="project" value="InterPro"/>
</dbReference>
<proteinExistence type="inferred from homology"/>
<dbReference type="CDD" id="cd06089">
    <property type="entry name" value="KOW_RPL26"/>
    <property type="match status" value="1"/>
</dbReference>
<dbReference type="EMBL" id="HBEW01006792">
    <property type="protein sequence ID" value="CAD8586045.1"/>
    <property type="molecule type" value="Transcribed_RNA"/>
</dbReference>
<dbReference type="AlphaFoldDB" id="A0A6T5Z0L0"/>
<dbReference type="GO" id="GO:0003735">
    <property type="term" value="F:structural constituent of ribosome"/>
    <property type="evidence" value="ECO:0007669"/>
    <property type="project" value="InterPro"/>
</dbReference>
<dbReference type="InterPro" id="IPR003256">
    <property type="entry name" value="Ribosomal_uL24"/>
</dbReference>
<evidence type="ECO:0000256" key="2">
    <source>
        <dbReference type="ARBA" id="ARBA00022980"/>
    </source>
</evidence>
<name>A0A6T5Z0L0_9CHLO</name>
<keyword evidence="2" id="KW-0689">Ribosomal protein</keyword>
<dbReference type="GO" id="GO:0003723">
    <property type="term" value="F:RNA binding"/>
    <property type="evidence" value="ECO:0007669"/>
    <property type="project" value="InterPro"/>
</dbReference>
<dbReference type="SUPFAM" id="SSF50104">
    <property type="entry name" value="Translation proteins SH3-like domain"/>
    <property type="match status" value="1"/>
</dbReference>
<dbReference type="HAMAP" id="MF_01326_B">
    <property type="entry name" value="Ribosomal_uL24_B"/>
    <property type="match status" value="1"/>
</dbReference>
<comment type="similarity">
    <text evidence="1">Belongs to the universal ribosomal protein uL24 family.</text>
</comment>
<protein>
    <recommendedName>
        <fullName evidence="4">Large ribosomal subunit protein uL24 C-terminal domain-containing protein</fullName>
    </recommendedName>
</protein>
<dbReference type="InterPro" id="IPR041988">
    <property type="entry name" value="Ribosomal_uL24_KOW"/>
</dbReference>
<dbReference type="PANTHER" id="PTHR12903">
    <property type="entry name" value="MITOCHONDRIAL RIBOSOMAL PROTEIN L24"/>
    <property type="match status" value="1"/>
</dbReference>
<reference evidence="5" key="1">
    <citation type="submission" date="2021-01" db="EMBL/GenBank/DDBJ databases">
        <authorList>
            <person name="Corre E."/>
            <person name="Pelletier E."/>
            <person name="Niang G."/>
            <person name="Scheremetjew M."/>
            <person name="Finn R."/>
            <person name="Kale V."/>
            <person name="Holt S."/>
            <person name="Cochrane G."/>
            <person name="Meng A."/>
            <person name="Brown T."/>
            <person name="Cohen L."/>
        </authorList>
    </citation>
    <scope>NUCLEOTIDE SEQUENCE</scope>
    <source>
        <strain evidence="5">Clade-D-RCC2572</strain>
    </source>
</reference>
<dbReference type="NCBIfam" id="TIGR01079">
    <property type="entry name" value="rplX_bact"/>
    <property type="match status" value="1"/>
</dbReference>
<accession>A0A6T5Z0L0</accession>